<comment type="function">
    <text evidence="17">Catalyzes the dehydration of the S-form of NAD(P)HX at the expense of ADP, which is converted to AMP. Together with NAD(P)HX epimerase, which catalyzes the epimerization of the S- and R-forms, the enzyme allows the repair of both epimers of NAD(P)HX, a damaged form of NAD(P)H that is a result of enzymatic or heat-dependent hydration.</text>
</comment>
<keyword evidence="12 17" id="KW-0456">Lyase</keyword>
<dbReference type="GO" id="GO:0052856">
    <property type="term" value="F:NAD(P)HX epimerase activity"/>
    <property type="evidence" value="ECO:0007669"/>
    <property type="project" value="UniProtKB-UniRule"/>
</dbReference>
<dbReference type="GO" id="GO:0052855">
    <property type="term" value="F:ADP-dependent NAD(P)H-hydrate dehydratase activity"/>
    <property type="evidence" value="ECO:0007669"/>
    <property type="project" value="UniProtKB-UniRule"/>
</dbReference>
<comment type="caution">
    <text evidence="22">The sequence shown here is derived from an EMBL/GenBank/DDBJ whole genome shotgun (WGS) entry which is preliminary data.</text>
</comment>
<dbReference type="Pfam" id="PF01256">
    <property type="entry name" value="Carb_kinase"/>
    <property type="match status" value="1"/>
</dbReference>
<dbReference type="PANTHER" id="PTHR12592:SF0">
    <property type="entry name" value="ATP-DEPENDENT (S)-NAD(P)H-HYDRATE DEHYDRATASE"/>
    <property type="match status" value="1"/>
</dbReference>
<comment type="subunit">
    <text evidence="17">Homotetramer.</text>
</comment>
<evidence type="ECO:0000256" key="14">
    <source>
        <dbReference type="ARBA" id="ARBA00025153"/>
    </source>
</evidence>
<evidence type="ECO:0000256" key="15">
    <source>
        <dbReference type="ARBA" id="ARBA00048238"/>
    </source>
</evidence>
<accession>A0A9Q4IIN4</accession>
<feature type="binding site" evidence="18">
    <location>
        <begin position="61"/>
        <end position="65"/>
    </location>
    <ligand>
        <name>(6S)-NADPHX</name>
        <dbReference type="ChEBI" id="CHEBI:64076"/>
    </ligand>
</feature>
<sequence length="525" mass="54648">MHDFTWTAEHIRQAEQPLLESQTEPDQLMRCAAAAVAQAARDMLDTADRDGAILVLAGPGGNGGDGLYAGAELAEQGEDVDAYLTTGSAHEPALEAFRRAGGTVLDAMPESPWDYVLAIDAITGIGGTAGLRGDLAEVVEFIDFPLTKVLSVDVPSGIDADTGDGADLHVHADATVTFGGWRRAHVLNPACGTQLLADIGIGEETLSETLEQLSDEGELGDTLLLYASRAVPPRMKFSAPLEPMQPARVYTVAPQPADDKYSGGVVGVRAGSEQYPGAALLAVAGALYATPSMVRYVGPQAAEVVRAHPEVVVTQKLEEAGRVQAWVFGPGAGTDKVAADELAWILRQEVPVLIDADGLTLLAEHPDLLAQATAREHPTVLTPHDGEFARLLAATRLPASNRFVESLHLARELGCTVVRKGRATLVATPGHDTAYAIDAGHSWAATPGSGDVLSGLAGARMAHAAAQLGDPGFLATEVDESLNHSANIHALAAALAADTPFGEATAPASRIAEHIRSATAVMTNA</sequence>
<feature type="binding site" evidence="18">
    <location>
        <position position="62"/>
    </location>
    <ligand>
        <name>K(+)</name>
        <dbReference type="ChEBI" id="CHEBI:29103"/>
    </ligand>
</feature>
<reference evidence="22" key="1">
    <citation type="submission" date="2022-08" db="EMBL/GenBank/DDBJ databases">
        <title>Corynebacterium sp. nov., isolated from clinical breast specimens.</title>
        <authorList>
            <person name="Zhang T."/>
        </authorList>
    </citation>
    <scope>NUCLEOTIDE SEQUENCE</scope>
    <source>
        <strain evidence="22">CCUG 57942</strain>
    </source>
</reference>
<dbReference type="PIRSF" id="PIRSF017184">
    <property type="entry name" value="Nnr"/>
    <property type="match status" value="1"/>
</dbReference>
<evidence type="ECO:0000256" key="8">
    <source>
        <dbReference type="ARBA" id="ARBA00022857"/>
    </source>
</evidence>
<dbReference type="EC" id="4.2.1.136" evidence="19"/>
<dbReference type="InterPro" id="IPR000631">
    <property type="entry name" value="CARKD"/>
</dbReference>
<dbReference type="SUPFAM" id="SSF64153">
    <property type="entry name" value="YjeF N-terminal domain-like"/>
    <property type="match status" value="1"/>
</dbReference>
<evidence type="ECO:0000256" key="10">
    <source>
        <dbReference type="ARBA" id="ARBA00023027"/>
    </source>
</evidence>
<keyword evidence="13" id="KW-0511">Multifunctional enzyme</keyword>
<evidence type="ECO:0000256" key="12">
    <source>
        <dbReference type="ARBA" id="ARBA00023239"/>
    </source>
</evidence>
<keyword evidence="5 18" id="KW-0479">Metal-binding</keyword>
<keyword evidence="7 17" id="KW-0067">ATP-binding</keyword>
<comment type="catalytic activity">
    <reaction evidence="16 17 19">
        <text>(6S)-NADPHX + ADP = AMP + phosphate + NADPH + H(+)</text>
        <dbReference type="Rhea" id="RHEA:32235"/>
        <dbReference type="ChEBI" id="CHEBI:15378"/>
        <dbReference type="ChEBI" id="CHEBI:43474"/>
        <dbReference type="ChEBI" id="CHEBI:57783"/>
        <dbReference type="ChEBI" id="CHEBI:64076"/>
        <dbReference type="ChEBI" id="CHEBI:456215"/>
        <dbReference type="ChEBI" id="CHEBI:456216"/>
        <dbReference type="EC" id="4.2.1.136"/>
    </reaction>
</comment>
<name>A0A9Q4IIN4_9CORY</name>
<evidence type="ECO:0000256" key="17">
    <source>
        <dbReference type="HAMAP-Rule" id="MF_01965"/>
    </source>
</evidence>
<evidence type="ECO:0000256" key="3">
    <source>
        <dbReference type="ARBA" id="ARBA00006001"/>
    </source>
</evidence>
<comment type="cofactor">
    <cofactor evidence="18 19">
        <name>K(+)</name>
        <dbReference type="ChEBI" id="CHEBI:29103"/>
    </cofactor>
    <text evidence="18 19">Binds 1 potassium ion per subunit.</text>
</comment>
<dbReference type="EMBL" id="JANRML010000013">
    <property type="protein sequence ID" value="MCZ2221580.1"/>
    <property type="molecule type" value="Genomic_DNA"/>
</dbReference>
<comment type="similarity">
    <text evidence="17">Belongs to the NnrD/CARKD family.</text>
</comment>
<dbReference type="InterPro" id="IPR004443">
    <property type="entry name" value="YjeF_N_dom"/>
</dbReference>
<dbReference type="CDD" id="cd01171">
    <property type="entry name" value="YXKO-related"/>
    <property type="match status" value="1"/>
</dbReference>
<evidence type="ECO:0000256" key="13">
    <source>
        <dbReference type="ARBA" id="ARBA00023268"/>
    </source>
</evidence>
<evidence type="ECO:0000256" key="18">
    <source>
        <dbReference type="HAMAP-Rule" id="MF_01966"/>
    </source>
</evidence>
<feature type="binding site" evidence="18">
    <location>
        <position position="156"/>
    </location>
    <ligand>
        <name>K(+)</name>
        <dbReference type="ChEBI" id="CHEBI:29103"/>
    </ligand>
</feature>
<dbReference type="Gene3D" id="3.40.50.10260">
    <property type="entry name" value="YjeF N-terminal domain"/>
    <property type="match status" value="1"/>
</dbReference>
<keyword evidence="10 17" id="KW-0520">NAD</keyword>
<feature type="binding site" evidence="18">
    <location>
        <position position="153"/>
    </location>
    <ligand>
        <name>(6S)-NADPHX</name>
        <dbReference type="ChEBI" id="CHEBI:64076"/>
    </ligand>
</feature>
<keyword evidence="6 17" id="KW-0547">Nucleotide-binding</keyword>
<dbReference type="HAMAP" id="MF_01966">
    <property type="entry name" value="NADHX_epimerase"/>
    <property type="match status" value="1"/>
</dbReference>
<evidence type="ECO:0000313" key="23">
    <source>
        <dbReference type="Proteomes" id="UP001071110"/>
    </source>
</evidence>
<keyword evidence="23" id="KW-1185">Reference proteome</keyword>
<feature type="binding site" evidence="17">
    <location>
        <position position="278"/>
    </location>
    <ligand>
        <name>(6S)-NADPHX</name>
        <dbReference type="ChEBI" id="CHEBI:64076"/>
    </ligand>
</feature>
<comment type="catalytic activity">
    <reaction evidence="1 18 19">
        <text>(6R)-NADHX = (6S)-NADHX</text>
        <dbReference type="Rhea" id="RHEA:32215"/>
        <dbReference type="ChEBI" id="CHEBI:64074"/>
        <dbReference type="ChEBI" id="CHEBI:64075"/>
        <dbReference type="EC" id="5.1.99.6"/>
    </reaction>
</comment>
<feature type="binding site" evidence="17">
    <location>
        <position position="384"/>
    </location>
    <ligand>
        <name>(6S)-NADPHX</name>
        <dbReference type="ChEBI" id="CHEBI:64076"/>
    </ligand>
</feature>
<comment type="similarity">
    <text evidence="4 19">In the C-terminal section; belongs to the NnrD/CARKD family.</text>
</comment>
<protein>
    <recommendedName>
        <fullName evidence="19">Bifunctional NAD(P)H-hydrate repair enzyme</fullName>
    </recommendedName>
    <alternativeName>
        <fullName evidence="19">Nicotinamide nucleotide repair protein</fullName>
    </alternativeName>
    <domain>
        <recommendedName>
            <fullName evidence="19">ADP-dependent (S)-NAD(P)H-hydrate dehydratase</fullName>
            <ecNumber evidence="19">4.2.1.136</ecNumber>
        </recommendedName>
        <alternativeName>
            <fullName evidence="19">ADP-dependent NAD(P)HX dehydratase</fullName>
        </alternativeName>
    </domain>
    <domain>
        <recommendedName>
            <fullName evidence="19">NAD(P)H-hydrate epimerase</fullName>
            <ecNumber evidence="19">5.1.99.6</ecNumber>
        </recommendedName>
    </domain>
</protein>
<dbReference type="GO" id="GO:0046496">
    <property type="term" value="P:nicotinamide nucleotide metabolic process"/>
    <property type="evidence" value="ECO:0007669"/>
    <property type="project" value="UniProtKB-UniRule"/>
</dbReference>
<evidence type="ECO:0000313" key="22">
    <source>
        <dbReference type="EMBL" id="MCZ2221580.1"/>
    </source>
</evidence>
<comment type="function">
    <text evidence="14 19">Bifunctional enzyme that catalyzes the epimerization of the S- and R-forms of NAD(P)HX and the dehydration of the S-form of NAD(P)HX at the expense of ADP, which is converted to AMP. This allows the repair of both epimers of NAD(P)HX, a damaged form of NAD(P)H that is a result of enzymatic or heat-dependent hydration.</text>
</comment>
<evidence type="ECO:0000259" key="21">
    <source>
        <dbReference type="PROSITE" id="PS51385"/>
    </source>
</evidence>
<feature type="binding site" evidence="17">
    <location>
        <begin position="420"/>
        <end position="424"/>
    </location>
    <ligand>
        <name>AMP</name>
        <dbReference type="ChEBI" id="CHEBI:456215"/>
    </ligand>
</feature>
<organism evidence="22 23">
    <name type="scientific">Corynebacterium pilbarense</name>
    <dbReference type="NCBI Taxonomy" id="1288393"/>
    <lineage>
        <taxon>Bacteria</taxon>
        <taxon>Bacillati</taxon>
        <taxon>Actinomycetota</taxon>
        <taxon>Actinomycetes</taxon>
        <taxon>Mycobacteriales</taxon>
        <taxon>Corynebacteriaceae</taxon>
        <taxon>Corynebacterium</taxon>
    </lineage>
</organism>
<dbReference type="SUPFAM" id="SSF53613">
    <property type="entry name" value="Ribokinase-like"/>
    <property type="match status" value="1"/>
</dbReference>
<dbReference type="EC" id="5.1.99.6" evidence="19"/>
<comment type="similarity">
    <text evidence="3 19">In the N-terminal section; belongs to the NnrE/AIBP family.</text>
</comment>
<feature type="domain" description="YjeF N-terminal" evidence="21">
    <location>
        <begin position="11"/>
        <end position="207"/>
    </location>
</feature>
<feature type="domain" description="YjeF C-terminal" evidence="20">
    <location>
        <begin position="241"/>
        <end position="522"/>
    </location>
</feature>
<dbReference type="InterPro" id="IPR030677">
    <property type="entry name" value="Nnr"/>
</dbReference>
<dbReference type="HAMAP" id="MF_01965">
    <property type="entry name" value="NADHX_dehydratase"/>
    <property type="match status" value="1"/>
</dbReference>
<keyword evidence="9 18" id="KW-0630">Potassium</keyword>
<feature type="binding site" evidence="18">
    <location>
        <begin position="124"/>
        <end position="130"/>
    </location>
    <ligand>
        <name>(6S)-NADPHX</name>
        <dbReference type="ChEBI" id="CHEBI:64076"/>
    </ligand>
</feature>
<dbReference type="Pfam" id="PF03853">
    <property type="entry name" value="YjeF_N"/>
    <property type="match status" value="1"/>
</dbReference>
<dbReference type="Gene3D" id="3.40.1190.20">
    <property type="match status" value="1"/>
</dbReference>
<feature type="binding site" evidence="17">
    <location>
        <position position="331"/>
    </location>
    <ligand>
        <name>(6S)-NADPHX</name>
        <dbReference type="ChEBI" id="CHEBI:64076"/>
    </ligand>
</feature>
<dbReference type="InterPro" id="IPR036652">
    <property type="entry name" value="YjeF_N_dom_sf"/>
</dbReference>
<dbReference type="PANTHER" id="PTHR12592">
    <property type="entry name" value="ATP-DEPENDENT (S)-NAD(P)H-HYDRATE DEHYDRATASE FAMILY MEMBER"/>
    <property type="match status" value="1"/>
</dbReference>
<dbReference type="Proteomes" id="UP001071110">
    <property type="component" value="Unassembled WGS sequence"/>
</dbReference>
<dbReference type="GO" id="GO:0005524">
    <property type="term" value="F:ATP binding"/>
    <property type="evidence" value="ECO:0007669"/>
    <property type="project" value="UniProtKB-UniRule"/>
</dbReference>
<feature type="binding site" evidence="18">
    <location>
        <position position="120"/>
    </location>
    <ligand>
        <name>K(+)</name>
        <dbReference type="ChEBI" id="CHEBI:29103"/>
    </ligand>
</feature>
<evidence type="ECO:0000256" key="9">
    <source>
        <dbReference type="ARBA" id="ARBA00022958"/>
    </source>
</evidence>
<evidence type="ECO:0000256" key="4">
    <source>
        <dbReference type="ARBA" id="ARBA00009524"/>
    </source>
</evidence>
<gene>
    <name evidence="17" type="primary">nnrD</name>
    <name evidence="18" type="synonym">nnrE</name>
    <name evidence="22" type="ORF">NUW87_09380</name>
</gene>
<proteinExistence type="inferred from homology"/>
<evidence type="ECO:0000259" key="20">
    <source>
        <dbReference type="PROSITE" id="PS51383"/>
    </source>
</evidence>
<evidence type="ECO:0000256" key="16">
    <source>
        <dbReference type="ARBA" id="ARBA00049209"/>
    </source>
</evidence>
<dbReference type="InterPro" id="IPR029056">
    <property type="entry name" value="Ribokinase-like"/>
</dbReference>
<evidence type="ECO:0000256" key="5">
    <source>
        <dbReference type="ARBA" id="ARBA00022723"/>
    </source>
</evidence>
<evidence type="ECO:0000256" key="6">
    <source>
        <dbReference type="ARBA" id="ARBA00022741"/>
    </source>
</evidence>
<comment type="similarity">
    <text evidence="18">Belongs to the NnrE/AIBP family.</text>
</comment>
<evidence type="ECO:0000256" key="1">
    <source>
        <dbReference type="ARBA" id="ARBA00000013"/>
    </source>
</evidence>
<feature type="binding site" evidence="17">
    <location>
        <position position="450"/>
    </location>
    <ligand>
        <name>AMP</name>
        <dbReference type="ChEBI" id="CHEBI:456215"/>
    </ligand>
</feature>
<dbReference type="GO" id="GO:0110051">
    <property type="term" value="P:metabolite repair"/>
    <property type="evidence" value="ECO:0007669"/>
    <property type="project" value="TreeGrafter"/>
</dbReference>
<comment type="function">
    <text evidence="18">Catalyzes the epimerization of the S- and R-forms of NAD(P)HX, a damaged form of NAD(P)H that is a result of enzymatic or heat-dependent hydration. This is a prerequisite for the S-specific NAD(P)H-hydrate dehydratase to allow the repair of both epimers of NAD(P)HX.</text>
</comment>
<comment type="catalytic activity">
    <reaction evidence="15 17 19">
        <text>(6S)-NADHX + ADP = AMP + phosphate + NADH + H(+)</text>
        <dbReference type="Rhea" id="RHEA:32223"/>
        <dbReference type="ChEBI" id="CHEBI:15378"/>
        <dbReference type="ChEBI" id="CHEBI:43474"/>
        <dbReference type="ChEBI" id="CHEBI:57945"/>
        <dbReference type="ChEBI" id="CHEBI:64074"/>
        <dbReference type="ChEBI" id="CHEBI:456215"/>
        <dbReference type="ChEBI" id="CHEBI:456216"/>
        <dbReference type="EC" id="4.2.1.136"/>
    </reaction>
</comment>
<evidence type="ECO:0000256" key="2">
    <source>
        <dbReference type="ARBA" id="ARBA00000909"/>
    </source>
</evidence>
<comment type="cofactor">
    <cofactor evidence="17">
        <name>Mg(2+)</name>
        <dbReference type="ChEBI" id="CHEBI:18420"/>
    </cofactor>
</comment>
<evidence type="ECO:0000256" key="19">
    <source>
        <dbReference type="PIRNR" id="PIRNR017184"/>
    </source>
</evidence>
<evidence type="ECO:0000256" key="7">
    <source>
        <dbReference type="ARBA" id="ARBA00022840"/>
    </source>
</evidence>
<dbReference type="GO" id="GO:0046872">
    <property type="term" value="F:metal ion binding"/>
    <property type="evidence" value="ECO:0007669"/>
    <property type="project" value="UniProtKB-UniRule"/>
</dbReference>
<keyword evidence="8 17" id="KW-0521">NADP</keyword>
<feature type="binding site" evidence="17">
    <location>
        <position position="451"/>
    </location>
    <ligand>
        <name>(6S)-NADPHX</name>
        <dbReference type="ChEBI" id="CHEBI:64076"/>
    </ligand>
</feature>
<evidence type="ECO:0000256" key="11">
    <source>
        <dbReference type="ARBA" id="ARBA00023235"/>
    </source>
</evidence>
<comment type="catalytic activity">
    <reaction evidence="2 18 19">
        <text>(6R)-NADPHX = (6S)-NADPHX</text>
        <dbReference type="Rhea" id="RHEA:32227"/>
        <dbReference type="ChEBI" id="CHEBI:64076"/>
        <dbReference type="ChEBI" id="CHEBI:64077"/>
        <dbReference type="EC" id="5.1.99.6"/>
    </reaction>
</comment>
<dbReference type="PROSITE" id="PS51385">
    <property type="entry name" value="YJEF_N"/>
    <property type="match status" value="1"/>
</dbReference>
<dbReference type="AlphaFoldDB" id="A0A9Q4IIN4"/>
<comment type="caution">
    <text evidence="18">Lacks conserved residue(s) required for the propagation of feature annotation.</text>
</comment>
<dbReference type="PROSITE" id="PS51383">
    <property type="entry name" value="YJEF_C_3"/>
    <property type="match status" value="1"/>
</dbReference>
<dbReference type="RefSeq" id="WP_269028224.1">
    <property type="nucleotide sequence ID" value="NZ_BAABDP010000019.1"/>
</dbReference>
<keyword evidence="11 18" id="KW-0413">Isomerase</keyword>